<dbReference type="AlphaFoldDB" id="A0AAW6TUX8"/>
<organism evidence="1 2">
    <name type="scientific">Anaerobaca lacustris</name>
    <dbReference type="NCBI Taxonomy" id="3044600"/>
    <lineage>
        <taxon>Bacteria</taxon>
        <taxon>Pseudomonadati</taxon>
        <taxon>Planctomycetota</taxon>
        <taxon>Phycisphaerae</taxon>
        <taxon>Sedimentisphaerales</taxon>
        <taxon>Anaerobacaceae</taxon>
        <taxon>Anaerobaca</taxon>
    </lineage>
</organism>
<gene>
    <name evidence="1" type="ORF">QJ522_03240</name>
</gene>
<sequence>MNKLTREKRVRVIAALVEGNSIRATVRMTGVAKNTVSKLLCDIGQACERYHDRVMADLPCKRLQVDEIWSFCYAKQKNVPEPLKGTFGYGDVWTWVAIDADTKLVPQWLVGLRTAEWADAFIGDLAYRLKNRVQLTSDGLKVYLNAVEEVFGGEVDYATLVKIYGSEKSPEEPITTHKYSPGQVTGCQLTVIQGKPDPRHISTSYVERQNLTMRMSMRRFTRLTNGFSKKVENLSYAVALHFVHYNFCRIHQSLRMTPAMKAKVTDHLWDLDELVDLIDQ</sequence>
<dbReference type="RefSeq" id="WP_349243459.1">
    <property type="nucleotide sequence ID" value="NZ_JASCXX010000003.1"/>
</dbReference>
<proteinExistence type="predicted"/>
<keyword evidence="2" id="KW-1185">Reference proteome</keyword>
<dbReference type="EMBL" id="JASCXX010000003">
    <property type="protein sequence ID" value="MDI6448049.1"/>
    <property type="molecule type" value="Genomic_DNA"/>
</dbReference>
<dbReference type="Proteomes" id="UP001431776">
    <property type="component" value="Unassembled WGS sequence"/>
</dbReference>
<protein>
    <submittedName>
        <fullName evidence="1">IS1 family transposase</fullName>
    </submittedName>
</protein>
<evidence type="ECO:0000313" key="2">
    <source>
        <dbReference type="Proteomes" id="UP001431776"/>
    </source>
</evidence>
<evidence type="ECO:0000313" key="1">
    <source>
        <dbReference type="EMBL" id="MDI6448049.1"/>
    </source>
</evidence>
<name>A0AAW6TUX8_9BACT</name>
<accession>A0AAW6TUX8</accession>
<comment type="caution">
    <text evidence="1">The sequence shown here is derived from an EMBL/GenBank/DDBJ whole genome shotgun (WGS) entry which is preliminary data.</text>
</comment>
<reference evidence="1" key="1">
    <citation type="submission" date="2023-05" db="EMBL/GenBank/DDBJ databases">
        <title>Anaerotaeda fermentans gen. nov., sp. nov., a novel anaerobic planctomycete of the new family within the order Sedimentisphaerales isolated from Taman Peninsula, Russia.</title>
        <authorList>
            <person name="Khomyakova M.A."/>
            <person name="Merkel A.Y."/>
            <person name="Slobodkin A.I."/>
        </authorList>
    </citation>
    <scope>NUCLEOTIDE SEQUENCE</scope>
    <source>
        <strain evidence="1">M17dextr</strain>
    </source>
</reference>